<feature type="compositionally biased region" description="Basic residues" evidence="2">
    <location>
        <begin position="24"/>
        <end position="33"/>
    </location>
</feature>
<feature type="compositionally biased region" description="Basic and acidic residues" evidence="2">
    <location>
        <begin position="350"/>
        <end position="368"/>
    </location>
</feature>
<dbReference type="InterPro" id="IPR029274">
    <property type="entry name" value="DUF4615"/>
</dbReference>
<feature type="compositionally biased region" description="Basic and acidic residues" evidence="2">
    <location>
        <begin position="34"/>
        <end position="52"/>
    </location>
</feature>
<dbReference type="InParanoid" id="A0A7M7NWQ1"/>
<feature type="region of interest" description="Disordered" evidence="2">
    <location>
        <begin position="198"/>
        <end position="223"/>
    </location>
</feature>
<dbReference type="EnsemblMetazoa" id="XM_030984620">
    <property type="protein sequence ID" value="XP_030840480"/>
    <property type="gene ID" value="LOC100888117"/>
</dbReference>
<dbReference type="AlphaFoldDB" id="A0A7M7NWQ1"/>
<sequence>MNPMMRWAYAIHDAKDNQLGERVQRKRDAHKVKLREEKEMRRLDAIERDNKRRTGQKSPSPEKEGAEEPKMEETAACKFQKELCWCIQQLEMGLDNKKAGSQKAPEAVRLLKILKSSKAPMARKRQVMRASFGNYRARMQQEEKKHSEDMVKGKSFAPVECEKLSSATFFRKASSSMSPSSYGGPRYCNIQPVIPEMGNEESETETNEQGAHKVESDGPVEEEEEDILMKSLELETMDMHLCKSEDAHVARDAGDDSQSAAFQHDEQPLIDNKMALHSLKRLKKEREMEEEENEKENIPSRTPTDTDDTNHSQVSSTFSSCASLFSFNFEIKEEDMDVLGGSRPFAAHPPKSDGLESHHMMRGLDNRASDSTSSSGGTPTKRASRKRNRGKRKQQQQKQNEDIQQSDSKTSPKEALLTESPKIELAAKEGFKFDFPEPVET</sequence>
<keyword evidence="4" id="KW-1185">Reference proteome</keyword>
<organism evidence="3 4">
    <name type="scientific">Strongylocentrotus purpuratus</name>
    <name type="common">Purple sea urchin</name>
    <dbReference type="NCBI Taxonomy" id="7668"/>
    <lineage>
        <taxon>Eukaryota</taxon>
        <taxon>Metazoa</taxon>
        <taxon>Echinodermata</taxon>
        <taxon>Eleutherozoa</taxon>
        <taxon>Echinozoa</taxon>
        <taxon>Echinoidea</taxon>
        <taxon>Euechinoidea</taxon>
        <taxon>Echinacea</taxon>
        <taxon>Camarodonta</taxon>
        <taxon>Echinidea</taxon>
        <taxon>Strongylocentrotidae</taxon>
        <taxon>Strongylocentrotus</taxon>
    </lineage>
</organism>
<comment type="similarity">
    <text evidence="1">Belongs to the UPF0488 family.</text>
</comment>
<evidence type="ECO:0000256" key="2">
    <source>
        <dbReference type="SAM" id="MobiDB-lite"/>
    </source>
</evidence>
<feature type="compositionally biased region" description="Low complexity" evidence="2">
    <location>
        <begin position="369"/>
        <end position="378"/>
    </location>
</feature>
<feature type="compositionally biased region" description="Basic residues" evidence="2">
    <location>
        <begin position="382"/>
        <end position="395"/>
    </location>
</feature>
<feature type="compositionally biased region" description="Basic and acidic residues" evidence="2">
    <location>
        <begin position="60"/>
        <end position="72"/>
    </location>
</feature>
<dbReference type="Proteomes" id="UP000007110">
    <property type="component" value="Unassembled WGS sequence"/>
</dbReference>
<dbReference type="OMA" id="FAPVECE"/>
<name>A0A7M7NWQ1_STRPU</name>
<dbReference type="OrthoDB" id="20277at2759"/>
<accession>A0A7M7NWQ1</accession>
<reference evidence="4" key="1">
    <citation type="submission" date="2015-02" db="EMBL/GenBank/DDBJ databases">
        <title>Genome sequencing for Strongylocentrotus purpuratus.</title>
        <authorList>
            <person name="Murali S."/>
            <person name="Liu Y."/>
            <person name="Vee V."/>
            <person name="English A."/>
            <person name="Wang M."/>
            <person name="Skinner E."/>
            <person name="Han Y."/>
            <person name="Muzny D.M."/>
            <person name="Worley K.C."/>
            <person name="Gibbs R.A."/>
        </authorList>
    </citation>
    <scope>NUCLEOTIDE SEQUENCE</scope>
</reference>
<feature type="region of interest" description="Disordered" evidence="2">
    <location>
        <begin position="248"/>
        <end position="317"/>
    </location>
</feature>
<evidence type="ECO:0000313" key="4">
    <source>
        <dbReference type="Proteomes" id="UP000007110"/>
    </source>
</evidence>
<evidence type="ECO:0000256" key="1">
    <source>
        <dbReference type="ARBA" id="ARBA00005707"/>
    </source>
</evidence>
<dbReference type="PANTHER" id="PTHR13602">
    <property type="entry name" value="UPF0488 PROTEIN C8ORF33"/>
    <property type="match status" value="1"/>
</dbReference>
<proteinExistence type="inferred from homology"/>
<feature type="compositionally biased region" description="Basic and acidic residues" evidence="2">
    <location>
        <begin position="421"/>
        <end position="435"/>
    </location>
</feature>
<dbReference type="Pfam" id="PF15393">
    <property type="entry name" value="DUF4615"/>
    <property type="match status" value="1"/>
</dbReference>
<protein>
    <submittedName>
        <fullName evidence="3">Uncharacterized protein</fullName>
    </submittedName>
</protein>
<dbReference type="RefSeq" id="XP_030840480.1">
    <property type="nucleotide sequence ID" value="XM_030984620.1"/>
</dbReference>
<evidence type="ECO:0000313" key="3">
    <source>
        <dbReference type="EnsemblMetazoa" id="XP_030840480"/>
    </source>
</evidence>
<dbReference type="GeneID" id="100888117"/>
<feature type="region of interest" description="Disordered" evidence="2">
    <location>
        <begin position="340"/>
        <end position="441"/>
    </location>
</feature>
<dbReference type="KEGG" id="spu:100888117"/>
<feature type="region of interest" description="Disordered" evidence="2">
    <location>
        <begin position="16"/>
        <end position="72"/>
    </location>
</feature>
<dbReference type="PANTHER" id="PTHR13602:SF2">
    <property type="entry name" value="UPF0488 PROTEIN C8ORF33"/>
    <property type="match status" value="1"/>
</dbReference>
<reference evidence="3" key="2">
    <citation type="submission" date="2021-01" db="UniProtKB">
        <authorList>
            <consortium name="EnsemblMetazoa"/>
        </authorList>
    </citation>
    <scope>IDENTIFICATION</scope>
</reference>